<feature type="domain" description="T-SNARE coiled-coil homology" evidence="8">
    <location>
        <begin position="194"/>
        <end position="256"/>
    </location>
</feature>
<dbReference type="GO" id="GO:0031201">
    <property type="term" value="C:SNARE complex"/>
    <property type="evidence" value="ECO:0007669"/>
    <property type="project" value="TreeGrafter"/>
</dbReference>
<comment type="subcellular location">
    <subcellularLocation>
        <location evidence="1">Membrane</location>
        <topology evidence="1">Single-pass type IV membrane protein</topology>
    </subcellularLocation>
</comment>
<dbReference type="GO" id="GO:0006886">
    <property type="term" value="P:intracellular protein transport"/>
    <property type="evidence" value="ECO:0007669"/>
    <property type="project" value="InterPro"/>
</dbReference>
<keyword evidence="10" id="KW-1185">Reference proteome</keyword>
<name>A0A4P6XJ41_9ASCO</name>
<dbReference type="SMART" id="SM00397">
    <property type="entry name" value="t_SNARE"/>
    <property type="match status" value="1"/>
</dbReference>
<dbReference type="PROSITE" id="PS00914">
    <property type="entry name" value="SYNTAXIN"/>
    <property type="match status" value="1"/>
</dbReference>
<organism evidence="9 10">
    <name type="scientific">Metschnikowia aff. pulcherrima</name>
    <dbReference type="NCBI Taxonomy" id="2163413"/>
    <lineage>
        <taxon>Eukaryota</taxon>
        <taxon>Fungi</taxon>
        <taxon>Dikarya</taxon>
        <taxon>Ascomycota</taxon>
        <taxon>Saccharomycotina</taxon>
        <taxon>Pichiomycetes</taxon>
        <taxon>Metschnikowiaceae</taxon>
        <taxon>Metschnikowia</taxon>
    </lineage>
</organism>
<protein>
    <submittedName>
        <fullName evidence="9">Syntaxin 1B/2/3</fullName>
    </submittedName>
</protein>
<dbReference type="InterPro" id="IPR000727">
    <property type="entry name" value="T_SNARE_dom"/>
</dbReference>
<dbReference type="Proteomes" id="UP000292447">
    <property type="component" value="Chromosome I"/>
</dbReference>
<dbReference type="AlphaFoldDB" id="A0A4P6XJ41"/>
<dbReference type="GO" id="GO:0006887">
    <property type="term" value="P:exocytosis"/>
    <property type="evidence" value="ECO:0007669"/>
    <property type="project" value="TreeGrafter"/>
</dbReference>
<accession>A0A4P6XJ41</accession>
<dbReference type="Pfam" id="PF00804">
    <property type="entry name" value="Syntaxin"/>
    <property type="match status" value="1"/>
</dbReference>
<dbReference type="GO" id="GO:0005484">
    <property type="term" value="F:SNAP receptor activity"/>
    <property type="evidence" value="ECO:0007669"/>
    <property type="project" value="InterPro"/>
</dbReference>
<evidence type="ECO:0000256" key="1">
    <source>
        <dbReference type="ARBA" id="ARBA00004211"/>
    </source>
</evidence>
<keyword evidence="6 7" id="KW-0472">Membrane</keyword>
<dbReference type="SUPFAM" id="SSF47661">
    <property type="entry name" value="t-snare proteins"/>
    <property type="match status" value="1"/>
</dbReference>
<gene>
    <name evidence="9" type="primary">MPUL0A03060</name>
    <name evidence="9" type="ORF">METSCH_A03060</name>
</gene>
<dbReference type="GO" id="GO:0012505">
    <property type="term" value="C:endomembrane system"/>
    <property type="evidence" value="ECO:0007669"/>
    <property type="project" value="TreeGrafter"/>
</dbReference>
<evidence type="ECO:0000256" key="3">
    <source>
        <dbReference type="ARBA" id="ARBA00022692"/>
    </source>
</evidence>
<proteinExistence type="inferred from homology"/>
<dbReference type="STRING" id="2163413.A0A4P6XJ41"/>
<evidence type="ECO:0000256" key="4">
    <source>
        <dbReference type="ARBA" id="ARBA00022989"/>
    </source>
</evidence>
<dbReference type="GO" id="GO:0005886">
    <property type="term" value="C:plasma membrane"/>
    <property type="evidence" value="ECO:0007669"/>
    <property type="project" value="TreeGrafter"/>
</dbReference>
<dbReference type="Pfam" id="PF05739">
    <property type="entry name" value="SNARE"/>
    <property type="match status" value="1"/>
</dbReference>
<keyword evidence="5" id="KW-0175">Coiled coil</keyword>
<dbReference type="InterPro" id="IPR006011">
    <property type="entry name" value="Syntaxin_N"/>
</dbReference>
<keyword evidence="4 7" id="KW-1133">Transmembrane helix</keyword>
<dbReference type="CDD" id="cd15849">
    <property type="entry name" value="SNARE_Sso1"/>
    <property type="match status" value="1"/>
</dbReference>
<dbReference type="GO" id="GO:0048278">
    <property type="term" value="P:vesicle docking"/>
    <property type="evidence" value="ECO:0007669"/>
    <property type="project" value="TreeGrafter"/>
</dbReference>
<dbReference type="GO" id="GO:0006906">
    <property type="term" value="P:vesicle fusion"/>
    <property type="evidence" value="ECO:0007669"/>
    <property type="project" value="TreeGrafter"/>
</dbReference>
<reference evidence="10" key="1">
    <citation type="submission" date="2019-03" db="EMBL/GenBank/DDBJ databases">
        <title>Snf2 controls pulcherriminic acid biosynthesis and connects pigmentation and antifungal activity of the yeast Metschnikowia pulcherrima.</title>
        <authorList>
            <person name="Gore-Lloyd D."/>
            <person name="Sumann I."/>
            <person name="Brachmann A.O."/>
            <person name="Schneeberger K."/>
            <person name="Ortiz-Merino R.A."/>
            <person name="Moreno-Beltran M."/>
            <person name="Schlaefli M."/>
            <person name="Kirner P."/>
            <person name="Santos Kron A."/>
            <person name="Wolfe K.H."/>
            <person name="Piel J."/>
            <person name="Ahrens C.H."/>
            <person name="Henk D."/>
            <person name="Freimoser F.M."/>
        </authorList>
    </citation>
    <scope>NUCLEOTIDE SEQUENCE [LARGE SCALE GENOMIC DNA]</scope>
    <source>
        <strain evidence="10">APC 1.2</strain>
    </source>
</reference>
<evidence type="ECO:0000256" key="7">
    <source>
        <dbReference type="SAM" id="Phobius"/>
    </source>
</evidence>
<keyword evidence="3 7" id="KW-0812">Transmembrane</keyword>
<evidence type="ECO:0000256" key="5">
    <source>
        <dbReference type="ARBA" id="ARBA00023054"/>
    </source>
</evidence>
<dbReference type="InterPro" id="IPR045242">
    <property type="entry name" value="Syntaxin"/>
</dbReference>
<evidence type="ECO:0000256" key="6">
    <source>
        <dbReference type="ARBA" id="ARBA00023136"/>
    </source>
</evidence>
<feature type="transmembrane region" description="Helical" evidence="7">
    <location>
        <begin position="268"/>
        <end position="291"/>
    </location>
</feature>
<comment type="similarity">
    <text evidence="2">Belongs to the syntaxin family.</text>
</comment>
<evidence type="ECO:0000313" key="10">
    <source>
        <dbReference type="Proteomes" id="UP000292447"/>
    </source>
</evidence>
<dbReference type="GO" id="GO:0000149">
    <property type="term" value="F:SNARE binding"/>
    <property type="evidence" value="ECO:0007669"/>
    <property type="project" value="TreeGrafter"/>
</dbReference>
<dbReference type="PANTHER" id="PTHR19957">
    <property type="entry name" value="SYNTAXIN"/>
    <property type="match status" value="1"/>
</dbReference>
<dbReference type="InterPro" id="IPR006012">
    <property type="entry name" value="Syntaxin/epimorphin_CS"/>
</dbReference>
<dbReference type="PANTHER" id="PTHR19957:SF307">
    <property type="entry name" value="PROTEIN SSO1-RELATED"/>
    <property type="match status" value="1"/>
</dbReference>
<dbReference type="EMBL" id="CP034456">
    <property type="protein sequence ID" value="QBM85681.1"/>
    <property type="molecule type" value="Genomic_DNA"/>
</dbReference>
<evidence type="ECO:0000256" key="2">
    <source>
        <dbReference type="ARBA" id="ARBA00009063"/>
    </source>
</evidence>
<evidence type="ECO:0000313" key="9">
    <source>
        <dbReference type="EMBL" id="QBM85681.1"/>
    </source>
</evidence>
<dbReference type="Gene3D" id="1.20.58.70">
    <property type="match status" value="1"/>
</dbReference>
<sequence>MSNPYYNGNVPGHNTNLYEMGAFKYEEEDDFVGFMNEIQDINLQLDNYANLVNLISTKQKNHLQDLDLNDDGEGDYATKQIDSLVLEALSLQTELKLRIKNVQSQAAQLRSPQKAAQAETTRNKFLDLIQRYRLTESNNREQTKIHAERQYRIVKPDATPEEIQAVVEDGLSNQQIFQQAIMQLNRRGEARTVLNEVQVRHRELLKLEKTMAELTQLFHDMEELVVEQDQPIQQIEEQIDTAQHDIEQGVGHTNKAVVLAKKARKKKLWCFFICLLIVVILALILGLYFGLKK</sequence>
<dbReference type="PROSITE" id="PS50192">
    <property type="entry name" value="T_SNARE"/>
    <property type="match status" value="1"/>
</dbReference>
<dbReference type="InterPro" id="IPR010989">
    <property type="entry name" value="SNARE"/>
</dbReference>
<dbReference type="FunFam" id="1.20.58.70:FF:000008">
    <property type="entry name" value="Syntaxin family protein"/>
    <property type="match status" value="1"/>
</dbReference>
<evidence type="ECO:0000259" key="8">
    <source>
        <dbReference type="PROSITE" id="PS50192"/>
    </source>
</evidence>